<name>A0ACC1ITC0_9FUNG</name>
<reference evidence="1" key="1">
    <citation type="submission" date="2022-07" db="EMBL/GenBank/DDBJ databases">
        <title>Phylogenomic reconstructions and comparative analyses of Kickxellomycotina fungi.</title>
        <authorList>
            <person name="Reynolds N.K."/>
            <person name="Stajich J.E."/>
            <person name="Barry K."/>
            <person name="Grigoriev I.V."/>
            <person name="Crous P."/>
            <person name="Smith M.E."/>
        </authorList>
    </citation>
    <scope>NUCLEOTIDE SEQUENCE</scope>
    <source>
        <strain evidence="1">Benny 63K</strain>
    </source>
</reference>
<organism evidence="1 2">
    <name type="scientific">Kickxella alabastrina</name>
    <dbReference type="NCBI Taxonomy" id="61397"/>
    <lineage>
        <taxon>Eukaryota</taxon>
        <taxon>Fungi</taxon>
        <taxon>Fungi incertae sedis</taxon>
        <taxon>Zoopagomycota</taxon>
        <taxon>Kickxellomycotina</taxon>
        <taxon>Kickxellomycetes</taxon>
        <taxon>Kickxellales</taxon>
        <taxon>Kickxellaceae</taxon>
        <taxon>Kickxella</taxon>
    </lineage>
</organism>
<accession>A0ACC1ITC0</accession>
<evidence type="ECO:0000313" key="2">
    <source>
        <dbReference type="Proteomes" id="UP001150581"/>
    </source>
</evidence>
<evidence type="ECO:0000313" key="1">
    <source>
        <dbReference type="EMBL" id="KAJ1900544.1"/>
    </source>
</evidence>
<dbReference type="EMBL" id="JANBPG010000074">
    <property type="protein sequence ID" value="KAJ1900544.1"/>
    <property type="molecule type" value="Genomic_DNA"/>
</dbReference>
<keyword evidence="2" id="KW-1185">Reference proteome</keyword>
<sequence>MNRAVQAQARHSGARTPGQLLPPPHSPLPLSVSARIKHLRPKVRLSAKITQGQAETQQLKQRVRQKVSWQQGLNKHTTYPDLLHQAYRHPPTRLLKILDCMVNDARQGLSLKCPAAVLDRCVLHVLGGILSQGRAAPLSVSFLEKAAYCLEEISWRTRRRPQTPWTLLFLVARGQSGPEGREYARARALLDLSQLKDTPLLVEVLESPRCTAQIASDLYQAINTSAVRAKGGIPMDRTLSTAFYSATCTDPAPVSSEHLLAYEDTALALVSVGHFSASVSKTLLCLAHFHAAKGNFAQLHECLRFMRAAAEAAEGVAWPIPTVAAAIQKMCSICPAHMTAAVGLLEALIKRDHALLAHLINDMPVFRDTPALRVQLVKDEMQIRTRTRAWARIHGQAEVGDNSVGCGKPLETDAWWGGLHVRLRMSDPGMHDLITQFCRHGCHDNTNAGSVNKVVRVLGQLARRLRSAQPIAILVREMAAKNHAIDLSELTRLLYVPGPLPPASPSASAALAIGYTDKNAVNNPLGGFVLTRAILLREFLRRTSSSNTIDTEDLAALALHSEQQPLLLSVLPHMPLRPPSPASSAVLSHAYYLATLNALQAHPRILLHFLRHLISHPSSSSYFTPAMLQSLVTRALQVYVDGEHFHNQGYFRLERLLVHTIPVLNGFPKWYQNQLWPRLWALHMFLRRRRYVPRYTLYRWQFGIHKHKVYRMRQTAIPSKQKVKDKKVDMMVVPLRKEDIGVVQQILFDSVVRRTPSDERYSLEWMLEKQTQIVS</sequence>
<comment type="caution">
    <text evidence="1">The sequence shown here is derived from an EMBL/GenBank/DDBJ whole genome shotgun (WGS) entry which is preliminary data.</text>
</comment>
<proteinExistence type="predicted"/>
<gene>
    <name evidence="1" type="ORF">LPJ66_001401</name>
</gene>
<dbReference type="Proteomes" id="UP001150581">
    <property type="component" value="Unassembled WGS sequence"/>
</dbReference>
<protein>
    <submittedName>
        <fullName evidence="1">Uncharacterized protein</fullName>
    </submittedName>
</protein>